<gene>
    <name evidence="2" type="ORF">VITISV_019344</name>
</gene>
<organism evidence="2">
    <name type="scientific">Vitis vinifera</name>
    <name type="common">Grape</name>
    <dbReference type="NCBI Taxonomy" id="29760"/>
    <lineage>
        <taxon>Eukaryota</taxon>
        <taxon>Viridiplantae</taxon>
        <taxon>Streptophyta</taxon>
        <taxon>Embryophyta</taxon>
        <taxon>Tracheophyta</taxon>
        <taxon>Spermatophyta</taxon>
        <taxon>Magnoliopsida</taxon>
        <taxon>eudicotyledons</taxon>
        <taxon>Gunneridae</taxon>
        <taxon>Pentapetalae</taxon>
        <taxon>rosids</taxon>
        <taxon>Vitales</taxon>
        <taxon>Vitaceae</taxon>
        <taxon>Viteae</taxon>
        <taxon>Vitis</taxon>
    </lineage>
</organism>
<sequence length="102" mass="11073">MGPPQGLDPCASFLMPSELNAKPLADIALLEEVLRFQDCRGTTLFLKHWGGSPEWEEGALEVRADAVKGPLSMVLQDGSEVVFPENASSDEDPPSDKELSNF</sequence>
<reference evidence="2" key="1">
    <citation type="journal article" date="2007" name="PLoS ONE">
        <title>The first genome sequence of an elite grapevine cultivar (Pinot noir Vitis vinifera L.): coping with a highly heterozygous genome.</title>
        <authorList>
            <person name="Velasco R."/>
            <person name="Zharkikh A."/>
            <person name="Troggio M."/>
            <person name="Cartwright D.A."/>
            <person name="Cestaro A."/>
            <person name="Pruss D."/>
            <person name="Pindo M."/>
            <person name="FitzGerald L.M."/>
            <person name="Vezzulli S."/>
            <person name="Reid J."/>
            <person name="Malacarne G."/>
            <person name="Iliev D."/>
            <person name="Coppola G."/>
            <person name="Wardell B."/>
            <person name="Micheletti D."/>
            <person name="Macalma T."/>
            <person name="Facci M."/>
            <person name="Mitchell J.T."/>
            <person name="Perazzolli M."/>
            <person name="Eldredge G."/>
            <person name="Gatto P."/>
            <person name="Oyzerski R."/>
            <person name="Moretto M."/>
            <person name="Gutin N."/>
            <person name="Stefanini M."/>
            <person name="Chen Y."/>
            <person name="Segala C."/>
            <person name="Davenport C."/>
            <person name="Dematte L."/>
            <person name="Mraz A."/>
            <person name="Battilana J."/>
            <person name="Stormo K."/>
            <person name="Costa F."/>
            <person name="Tao Q."/>
            <person name="Si-Ammour A."/>
            <person name="Harkins T."/>
            <person name="Lackey A."/>
            <person name="Perbost C."/>
            <person name="Taillon B."/>
            <person name="Stella A."/>
            <person name="Solovyev V."/>
            <person name="Fawcett J.A."/>
            <person name="Sterck L."/>
            <person name="Vandepoele K."/>
            <person name="Grando S.M."/>
            <person name="Toppo S."/>
            <person name="Moser C."/>
            <person name="Lanchbury J."/>
            <person name="Bogden R."/>
            <person name="Skolnick M."/>
            <person name="Sgaramella V."/>
            <person name="Bhatnagar S.K."/>
            <person name="Fontana P."/>
            <person name="Gutin A."/>
            <person name="Van de Peer Y."/>
            <person name="Salamini F."/>
            <person name="Viola R."/>
        </authorList>
    </citation>
    <scope>NUCLEOTIDE SEQUENCE</scope>
</reference>
<dbReference type="EMBL" id="AM463495">
    <property type="protein sequence ID" value="CAN70289.1"/>
    <property type="molecule type" value="Genomic_DNA"/>
</dbReference>
<protein>
    <submittedName>
        <fullName evidence="2">Uncharacterized protein</fullName>
    </submittedName>
</protein>
<feature type="region of interest" description="Disordered" evidence="1">
    <location>
        <begin position="83"/>
        <end position="102"/>
    </location>
</feature>
<accession>A5BLC7</accession>
<evidence type="ECO:0000313" key="2">
    <source>
        <dbReference type="EMBL" id="CAN70289.1"/>
    </source>
</evidence>
<dbReference type="AlphaFoldDB" id="A5BLC7"/>
<name>A5BLC7_VITVI</name>
<evidence type="ECO:0000256" key="1">
    <source>
        <dbReference type="SAM" id="MobiDB-lite"/>
    </source>
</evidence>
<proteinExistence type="predicted"/>